<accession>A0A382WX19</accession>
<proteinExistence type="predicted"/>
<protein>
    <recommendedName>
        <fullName evidence="1">Glycosyltransferase 2-like domain-containing protein</fullName>
    </recommendedName>
</protein>
<gene>
    <name evidence="2" type="ORF">METZ01_LOCUS415395</name>
</gene>
<dbReference type="InterPro" id="IPR001173">
    <property type="entry name" value="Glyco_trans_2-like"/>
</dbReference>
<dbReference type="AlphaFoldDB" id="A0A382WX19"/>
<dbReference type="EMBL" id="UINC01162662">
    <property type="protein sequence ID" value="SVD62541.1"/>
    <property type="molecule type" value="Genomic_DNA"/>
</dbReference>
<evidence type="ECO:0000259" key="1">
    <source>
        <dbReference type="Pfam" id="PF00535"/>
    </source>
</evidence>
<organism evidence="2">
    <name type="scientific">marine metagenome</name>
    <dbReference type="NCBI Taxonomy" id="408172"/>
    <lineage>
        <taxon>unclassified sequences</taxon>
        <taxon>metagenomes</taxon>
        <taxon>ecological metagenomes</taxon>
    </lineage>
</organism>
<dbReference type="InterPro" id="IPR029044">
    <property type="entry name" value="Nucleotide-diphossugar_trans"/>
</dbReference>
<dbReference type="Pfam" id="PF00535">
    <property type="entry name" value="Glycos_transf_2"/>
    <property type="match status" value="1"/>
</dbReference>
<reference evidence="2" key="1">
    <citation type="submission" date="2018-05" db="EMBL/GenBank/DDBJ databases">
        <authorList>
            <person name="Lanie J.A."/>
            <person name="Ng W.-L."/>
            <person name="Kazmierczak K.M."/>
            <person name="Andrzejewski T.M."/>
            <person name="Davidsen T.M."/>
            <person name="Wayne K.J."/>
            <person name="Tettelin H."/>
            <person name="Glass J.I."/>
            <person name="Rusch D."/>
            <person name="Podicherti R."/>
            <person name="Tsui H.-C.T."/>
            <person name="Winkler M.E."/>
        </authorList>
    </citation>
    <scope>NUCLEOTIDE SEQUENCE</scope>
</reference>
<feature type="domain" description="Glycosyltransferase 2-like" evidence="1">
    <location>
        <begin position="2"/>
        <end position="66"/>
    </location>
</feature>
<evidence type="ECO:0000313" key="2">
    <source>
        <dbReference type="EMBL" id="SVD62541.1"/>
    </source>
</evidence>
<dbReference type="SUPFAM" id="SSF53448">
    <property type="entry name" value="Nucleotide-diphospho-sugar transferases"/>
    <property type="match status" value="1"/>
</dbReference>
<sequence length="77" mass="8392">MQTVESVRDLDDCEHIIINGGKCPQTFEFLQGFSGTSISEPDQGISDAFNKGIQLSTGKAIIMLNSGDRLLDRTYPA</sequence>
<dbReference type="Gene3D" id="3.90.550.10">
    <property type="entry name" value="Spore Coat Polysaccharide Biosynthesis Protein SpsA, Chain A"/>
    <property type="match status" value="1"/>
</dbReference>
<name>A0A382WX19_9ZZZZ</name>
<feature type="non-terminal residue" evidence="2">
    <location>
        <position position="77"/>
    </location>
</feature>